<keyword evidence="16" id="KW-1185">Reference proteome</keyword>
<keyword evidence="5 13" id="KW-0255">Endonuclease</keyword>
<dbReference type="HAMAP" id="MF_00034">
    <property type="entry name" value="RuvC"/>
    <property type="match status" value="1"/>
</dbReference>
<dbReference type="AlphaFoldDB" id="A0AAW9RL00"/>
<evidence type="ECO:0000313" key="16">
    <source>
        <dbReference type="Proteomes" id="UP001359886"/>
    </source>
</evidence>
<dbReference type="GO" id="GO:0008821">
    <property type="term" value="F:crossover junction DNA endonuclease activity"/>
    <property type="evidence" value="ECO:0007669"/>
    <property type="project" value="UniProtKB-UniRule"/>
</dbReference>
<evidence type="ECO:0000256" key="6">
    <source>
        <dbReference type="ARBA" id="ARBA00022763"/>
    </source>
</evidence>
<evidence type="ECO:0000256" key="13">
    <source>
        <dbReference type="HAMAP-Rule" id="MF_00034"/>
    </source>
</evidence>
<dbReference type="PANTHER" id="PTHR30194:SF3">
    <property type="entry name" value="CROSSOVER JUNCTION ENDODEOXYRIBONUCLEASE RUVC"/>
    <property type="match status" value="1"/>
</dbReference>
<dbReference type="EC" id="3.1.21.10" evidence="13 14"/>
<keyword evidence="6 13" id="KW-0227">DNA damage</keyword>
<evidence type="ECO:0000256" key="5">
    <source>
        <dbReference type="ARBA" id="ARBA00022759"/>
    </source>
</evidence>
<keyword evidence="3 13" id="KW-0540">Nuclease</keyword>
<feature type="binding site" evidence="13">
    <location>
        <position position="70"/>
    </location>
    <ligand>
        <name>Mg(2+)</name>
        <dbReference type="ChEBI" id="CHEBI:18420"/>
        <label>2</label>
    </ligand>
</feature>
<organism evidence="15 16">
    <name type="scientific">Elongatibacter sediminis</name>
    <dbReference type="NCBI Taxonomy" id="3119006"/>
    <lineage>
        <taxon>Bacteria</taxon>
        <taxon>Pseudomonadati</taxon>
        <taxon>Pseudomonadota</taxon>
        <taxon>Gammaproteobacteria</taxon>
        <taxon>Chromatiales</taxon>
        <taxon>Wenzhouxiangellaceae</taxon>
        <taxon>Elongatibacter</taxon>
    </lineage>
</organism>
<dbReference type="InterPro" id="IPR002176">
    <property type="entry name" value="X-over_junc_endoDNase_RuvC"/>
</dbReference>
<dbReference type="PROSITE" id="PS01321">
    <property type="entry name" value="RUVC"/>
    <property type="match status" value="1"/>
</dbReference>
<feature type="active site" evidence="13">
    <location>
        <position position="7"/>
    </location>
</feature>
<dbReference type="Proteomes" id="UP001359886">
    <property type="component" value="Unassembled WGS sequence"/>
</dbReference>
<evidence type="ECO:0000256" key="14">
    <source>
        <dbReference type="NCBIfam" id="TIGR00228"/>
    </source>
</evidence>
<dbReference type="GO" id="GO:0003677">
    <property type="term" value="F:DNA binding"/>
    <property type="evidence" value="ECO:0007669"/>
    <property type="project" value="UniProtKB-KW"/>
</dbReference>
<comment type="subunit">
    <text evidence="13">Homodimer which binds Holliday junction (HJ) DNA. The HJ becomes 2-fold symmetrical on binding to RuvC with unstacked arms; it has a different conformation from HJ DNA in complex with RuvA. In the full resolvosome a probable DNA-RuvA(4)-RuvB(12)-RuvC(2) complex forms which resolves the HJ.</text>
</comment>
<feature type="active site" evidence="13">
    <location>
        <position position="142"/>
    </location>
</feature>
<evidence type="ECO:0000256" key="10">
    <source>
        <dbReference type="ARBA" id="ARBA00023172"/>
    </source>
</evidence>
<gene>
    <name evidence="13 15" type="primary">ruvC</name>
    <name evidence="15" type="ORF">V3330_14930</name>
</gene>
<dbReference type="FunFam" id="3.30.420.10:FF:000002">
    <property type="entry name" value="Crossover junction endodeoxyribonuclease RuvC"/>
    <property type="match status" value="1"/>
</dbReference>
<dbReference type="InterPro" id="IPR012337">
    <property type="entry name" value="RNaseH-like_sf"/>
</dbReference>
<feature type="binding site" evidence="13">
    <location>
        <position position="7"/>
    </location>
    <ligand>
        <name>Mg(2+)</name>
        <dbReference type="ChEBI" id="CHEBI:18420"/>
        <label>1</label>
    </ligand>
</feature>
<evidence type="ECO:0000313" key="15">
    <source>
        <dbReference type="EMBL" id="MEJ8568925.1"/>
    </source>
</evidence>
<comment type="function">
    <text evidence="13">The RuvA-RuvB-RuvC complex processes Holliday junction (HJ) DNA during genetic recombination and DNA repair. Endonuclease that resolves HJ intermediates. Cleaves cruciform DNA by making single-stranded nicks across the HJ at symmetrical positions within the homologous arms, yielding a 5'-phosphate and a 3'-hydroxyl group; requires a central core of homology in the junction. The consensus cleavage sequence is 5'-(A/T)TT(C/G)-3'. Cleavage occurs on the 3'-side of the TT dinucleotide at the point of strand exchange. HJ branch migration catalyzed by RuvA-RuvB allows RuvC to scan DNA until it finds its consensus sequence, where it cleaves and resolves the cruciform DNA.</text>
</comment>
<evidence type="ECO:0000256" key="7">
    <source>
        <dbReference type="ARBA" id="ARBA00022801"/>
    </source>
</evidence>
<evidence type="ECO:0000256" key="11">
    <source>
        <dbReference type="ARBA" id="ARBA00023204"/>
    </source>
</evidence>
<protein>
    <recommendedName>
        <fullName evidence="13 14">Crossover junction endodeoxyribonuclease RuvC</fullName>
        <ecNumber evidence="13 14">3.1.21.10</ecNumber>
    </recommendedName>
    <alternativeName>
        <fullName evidence="13">Holliday junction nuclease RuvC</fullName>
    </alternativeName>
    <alternativeName>
        <fullName evidence="13">Holliday junction resolvase RuvC</fullName>
    </alternativeName>
</protein>
<evidence type="ECO:0000256" key="2">
    <source>
        <dbReference type="ARBA" id="ARBA00022490"/>
    </source>
</evidence>
<evidence type="ECO:0000256" key="9">
    <source>
        <dbReference type="ARBA" id="ARBA00023125"/>
    </source>
</evidence>
<dbReference type="PRINTS" id="PR00696">
    <property type="entry name" value="RSOLVASERUVC"/>
</dbReference>
<keyword evidence="11 13" id="KW-0234">DNA repair</keyword>
<keyword evidence="8 13" id="KW-0460">Magnesium</keyword>
<accession>A0AAW9RL00</accession>
<dbReference type="RefSeq" id="WP_354696244.1">
    <property type="nucleotide sequence ID" value="NZ_JAZHOG010000010.1"/>
</dbReference>
<keyword evidence="10 13" id="KW-0233">DNA recombination</keyword>
<comment type="subcellular location">
    <subcellularLocation>
        <location evidence="13">Cytoplasm</location>
    </subcellularLocation>
</comment>
<evidence type="ECO:0000256" key="12">
    <source>
        <dbReference type="ARBA" id="ARBA00029354"/>
    </source>
</evidence>
<comment type="cofactor">
    <cofactor evidence="13">
        <name>Mg(2+)</name>
        <dbReference type="ChEBI" id="CHEBI:18420"/>
    </cofactor>
    <text evidence="13">Binds 2 Mg(2+) ion per subunit.</text>
</comment>
<dbReference type="InterPro" id="IPR020563">
    <property type="entry name" value="X-over_junc_endoDNase_Mg_BS"/>
</dbReference>
<comment type="catalytic activity">
    <reaction evidence="12 13">
        <text>Endonucleolytic cleavage at a junction such as a reciprocal single-stranded crossover between two homologous DNA duplexes (Holliday junction).</text>
        <dbReference type="EC" id="3.1.21.10"/>
    </reaction>
</comment>
<sequence>MRILGIDPGSRITGFGVIETRGQRHGDGAVCVAQGVIRTPRGEFPDRLGAIFSGIQELIQAHQPTQVAVENVFVSRNAASALKLGQARGAAIAAAVSLGLPVAEYAPRLVKQAIVGRGGADKAQVAHMVAMLLRFNEVLAEDAADALAVALCHQHTRQTLERMQNLQG</sequence>
<dbReference type="GO" id="GO:0005737">
    <property type="term" value="C:cytoplasm"/>
    <property type="evidence" value="ECO:0007669"/>
    <property type="project" value="UniProtKB-SubCell"/>
</dbReference>
<dbReference type="GO" id="GO:0000287">
    <property type="term" value="F:magnesium ion binding"/>
    <property type="evidence" value="ECO:0007669"/>
    <property type="project" value="UniProtKB-UniRule"/>
</dbReference>
<keyword evidence="2 13" id="KW-0963">Cytoplasm</keyword>
<comment type="similarity">
    <text evidence="1 13">Belongs to the RuvC family.</text>
</comment>
<feature type="active site" evidence="13">
    <location>
        <position position="70"/>
    </location>
</feature>
<proteinExistence type="inferred from homology"/>
<evidence type="ECO:0000256" key="8">
    <source>
        <dbReference type="ARBA" id="ARBA00022842"/>
    </source>
</evidence>
<evidence type="ECO:0000256" key="3">
    <source>
        <dbReference type="ARBA" id="ARBA00022722"/>
    </source>
</evidence>
<comment type="caution">
    <text evidence="15">The sequence shown here is derived from an EMBL/GenBank/DDBJ whole genome shotgun (WGS) entry which is preliminary data.</text>
</comment>
<evidence type="ECO:0000256" key="1">
    <source>
        <dbReference type="ARBA" id="ARBA00009518"/>
    </source>
</evidence>
<dbReference type="Pfam" id="PF02075">
    <property type="entry name" value="RuvC"/>
    <property type="match status" value="1"/>
</dbReference>
<evidence type="ECO:0000256" key="4">
    <source>
        <dbReference type="ARBA" id="ARBA00022723"/>
    </source>
</evidence>
<keyword evidence="4 13" id="KW-0479">Metal-binding</keyword>
<dbReference type="Gene3D" id="3.30.420.10">
    <property type="entry name" value="Ribonuclease H-like superfamily/Ribonuclease H"/>
    <property type="match status" value="1"/>
</dbReference>
<dbReference type="GO" id="GO:0048476">
    <property type="term" value="C:Holliday junction resolvase complex"/>
    <property type="evidence" value="ECO:0007669"/>
    <property type="project" value="UniProtKB-UniRule"/>
</dbReference>
<name>A0AAW9RL00_9GAMM</name>
<feature type="binding site" evidence="13">
    <location>
        <position position="142"/>
    </location>
    <ligand>
        <name>Mg(2+)</name>
        <dbReference type="ChEBI" id="CHEBI:18420"/>
        <label>1</label>
    </ligand>
</feature>
<dbReference type="EMBL" id="JAZHOG010000010">
    <property type="protein sequence ID" value="MEJ8568925.1"/>
    <property type="molecule type" value="Genomic_DNA"/>
</dbReference>
<keyword evidence="7 13" id="KW-0378">Hydrolase</keyword>
<dbReference type="CDD" id="cd16962">
    <property type="entry name" value="RuvC"/>
    <property type="match status" value="1"/>
</dbReference>
<dbReference type="PANTHER" id="PTHR30194">
    <property type="entry name" value="CROSSOVER JUNCTION ENDODEOXYRIBONUCLEASE RUVC"/>
    <property type="match status" value="1"/>
</dbReference>
<dbReference type="InterPro" id="IPR036397">
    <property type="entry name" value="RNaseH_sf"/>
</dbReference>
<keyword evidence="9 13" id="KW-0238">DNA-binding</keyword>
<dbReference type="SUPFAM" id="SSF53098">
    <property type="entry name" value="Ribonuclease H-like"/>
    <property type="match status" value="1"/>
</dbReference>
<dbReference type="GO" id="GO:0006310">
    <property type="term" value="P:DNA recombination"/>
    <property type="evidence" value="ECO:0007669"/>
    <property type="project" value="UniProtKB-UniRule"/>
</dbReference>
<dbReference type="NCBIfam" id="TIGR00228">
    <property type="entry name" value="ruvC"/>
    <property type="match status" value="1"/>
</dbReference>
<dbReference type="GO" id="GO:0006281">
    <property type="term" value="P:DNA repair"/>
    <property type="evidence" value="ECO:0007669"/>
    <property type="project" value="UniProtKB-UniRule"/>
</dbReference>
<reference evidence="15 16" key="1">
    <citation type="submission" date="2024-02" db="EMBL/GenBank/DDBJ databases">
        <title>A novel Wenzhouxiangellaceae bacterium, isolated from coastal sediments.</title>
        <authorList>
            <person name="Du Z.-J."/>
            <person name="Ye Y.-Q."/>
            <person name="Zhang X.-Y."/>
        </authorList>
    </citation>
    <scope>NUCLEOTIDE SEQUENCE [LARGE SCALE GENOMIC DNA]</scope>
    <source>
        <strain evidence="15 16">CH-27</strain>
    </source>
</reference>